<protein>
    <submittedName>
        <fullName evidence="2">Elongator complex protein 4</fullName>
    </submittedName>
</protein>
<feature type="compositionally biased region" description="Basic and acidic residues" evidence="1">
    <location>
        <begin position="22"/>
        <end position="36"/>
    </location>
</feature>
<dbReference type="Proteomes" id="UP000516437">
    <property type="component" value="Chromosome 5"/>
</dbReference>
<evidence type="ECO:0000313" key="2">
    <source>
        <dbReference type="EMBL" id="KAB1214273.1"/>
    </source>
</evidence>
<dbReference type="EMBL" id="RXIC02000023">
    <property type="protein sequence ID" value="KAB1214273.1"/>
    <property type="molecule type" value="Genomic_DNA"/>
</dbReference>
<dbReference type="AlphaFoldDB" id="A0A6A1VNK0"/>
<dbReference type="OrthoDB" id="289162at2759"/>
<evidence type="ECO:0000256" key="1">
    <source>
        <dbReference type="SAM" id="MobiDB-lite"/>
    </source>
</evidence>
<organism evidence="2 3">
    <name type="scientific">Morella rubra</name>
    <name type="common">Chinese bayberry</name>
    <dbReference type="NCBI Taxonomy" id="262757"/>
    <lineage>
        <taxon>Eukaryota</taxon>
        <taxon>Viridiplantae</taxon>
        <taxon>Streptophyta</taxon>
        <taxon>Embryophyta</taxon>
        <taxon>Tracheophyta</taxon>
        <taxon>Spermatophyta</taxon>
        <taxon>Magnoliopsida</taxon>
        <taxon>eudicotyledons</taxon>
        <taxon>Gunneridae</taxon>
        <taxon>Pentapetalae</taxon>
        <taxon>rosids</taxon>
        <taxon>fabids</taxon>
        <taxon>Fagales</taxon>
        <taxon>Myricaceae</taxon>
        <taxon>Morella</taxon>
    </lineage>
</organism>
<accession>A0A6A1VNK0</accession>
<proteinExistence type="predicted"/>
<name>A0A6A1VNK0_9ROSI</name>
<evidence type="ECO:0000313" key="3">
    <source>
        <dbReference type="Proteomes" id="UP000516437"/>
    </source>
</evidence>
<feature type="region of interest" description="Disordered" evidence="1">
    <location>
        <begin position="1"/>
        <end position="36"/>
    </location>
</feature>
<comment type="caution">
    <text evidence="2">The sequence shown here is derived from an EMBL/GenBank/DDBJ whole genome shotgun (WGS) entry which is preliminary data.</text>
</comment>
<reference evidence="2 3" key="1">
    <citation type="journal article" date="2019" name="Plant Biotechnol. J.">
        <title>The red bayberry genome and genetic basis of sex determination.</title>
        <authorList>
            <person name="Jia H.M."/>
            <person name="Jia H.J."/>
            <person name="Cai Q.L."/>
            <person name="Wang Y."/>
            <person name="Zhao H.B."/>
            <person name="Yang W.F."/>
            <person name="Wang G.Y."/>
            <person name="Li Y.H."/>
            <person name="Zhan D.L."/>
            <person name="Shen Y.T."/>
            <person name="Niu Q.F."/>
            <person name="Chang L."/>
            <person name="Qiu J."/>
            <person name="Zhao L."/>
            <person name="Xie H.B."/>
            <person name="Fu W.Y."/>
            <person name="Jin J."/>
            <person name="Li X.W."/>
            <person name="Jiao Y."/>
            <person name="Zhou C.C."/>
            <person name="Tu T."/>
            <person name="Chai C.Y."/>
            <person name="Gao J.L."/>
            <person name="Fan L.J."/>
            <person name="van de Weg E."/>
            <person name="Wang J.Y."/>
            <person name="Gao Z.S."/>
        </authorList>
    </citation>
    <scope>NUCLEOTIDE SEQUENCE [LARGE SCALE GENOMIC DNA]</scope>
    <source>
        <tissue evidence="2">Leaves</tissue>
    </source>
</reference>
<keyword evidence="3" id="KW-1185">Reference proteome</keyword>
<gene>
    <name evidence="2" type="ORF">CJ030_MR5G023186</name>
</gene>
<sequence length="92" mass="10705">MPVHRKTQKDFLGTLPSPGSSKYDKDKSRSREPQEEEGLRIAWQYKKYFGENHLNSTVIEEFGFLFVHPLREGGEEFIDSKLRTCFNVIGLI</sequence>